<comment type="caution">
    <text evidence="12">The sequence shown here is derived from an EMBL/GenBank/DDBJ whole genome shotgun (WGS) entry which is preliminary data.</text>
</comment>
<feature type="domain" description="Cation/H+ exchanger transmembrane" evidence="11">
    <location>
        <begin position="86"/>
        <end position="160"/>
    </location>
</feature>
<keyword evidence="13" id="KW-1185">Reference proteome</keyword>
<evidence type="ECO:0000256" key="5">
    <source>
        <dbReference type="ARBA" id="ARBA00022692"/>
    </source>
</evidence>
<comment type="subcellular location">
    <subcellularLocation>
        <location evidence="1">Membrane</location>
        <topology evidence="1">Multi-pass membrane protein</topology>
    </subcellularLocation>
</comment>
<gene>
    <name evidence="12" type="ORF">BDN71DRAFT_1479422</name>
</gene>
<dbReference type="GO" id="GO:0030007">
    <property type="term" value="P:intracellular potassium ion homeostasis"/>
    <property type="evidence" value="ECO:0007669"/>
    <property type="project" value="TreeGrafter"/>
</dbReference>
<evidence type="ECO:0000256" key="8">
    <source>
        <dbReference type="ARBA" id="ARBA00023065"/>
    </source>
</evidence>
<keyword evidence="8" id="KW-0406">Ion transport</keyword>
<keyword evidence="7" id="KW-0915">Sodium</keyword>
<accession>A0A9P6DEI5</accession>
<dbReference type="Pfam" id="PF00999">
    <property type="entry name" value="Na_H_Exchanger"/>
    <property type="match status" value="1"/>
</dbReference>
<evidence type="ECO:0000259" key="11">
    <source>
        <dbReference type="Pfam" id="PF00999"/>
    </source>
</evidence>
<evidence type="ECO:0000256" key="1">
    <source>
        <dbReference type="ARBA" id="ARBA00004141"/>
    </source>
</evidence>
<dbReference type="GO" id="GO:0042391">
    <property type="term" value="P:regulation of membrane potential"/>
    <property type="evidence" value="ECO:0007669"/>
    <property type="project" value="InterPro"/>
</dbReference>
<dbReference type="GO" id="GO:0120029">
    <property type="term" value="P:proton export across plasma membrane"/>
    <property type="evidence" value="ECO:0007669"/>
    <property type="project" value="InterPro"/>
</dbReference>
<keyword evidence="4" id="KW-0050">Antiport</keyword>
<protein>
    <recommendedName>
        <fullName evidence="11">Cation/H+ exchanger transmembrane domain-containing protein</fullName>
    </recommendedName>
</protein>
<dbReference type="PANTHER" id="PTHR31382">
    <property type="entry name" value="NA(+)/H(+) ANTIPORTER"/>
    <property type="match status" value="1"/>
</dbReference>
<evidence type="ECO:0000256" key="3">
    <source>
        <dbReference type="ARBA" id="ARBA00022448"/>
    </source>
</evidence>
<dbReference type="EMBL" id="MU154522">
    <property type="protein sequence ID" value="KAF9501982.1"/>
    <property type="molecule type" value="Genomic_DNA"/>
</dbReference>
<evidence type="ECO:0000256" key="10">
    <source>
        <dbReference type="ARBA" id="ARBA00023201"/>
    </source>
</evidence>
<comment type="similarity">
    <text evidence="2">Belongs to the fungal Na(+)/H(+) exchanger family.</text>
</comment>
<keyword evidence="10" id="KW-0739">Sodium transport</keyword>
<dbReference type="GO" id="GO:0015385">
    <property type="term" value="F:sodium:proton antiporter activity"/>
    <property type="evidence" value="ECO:0007669"/>
    <property type="project" value="InterPro"/>
</dbReference>
<dbReference type="AlphaFoldDB" id="A0A9P6DEI5"/>
<sequence>MTLQMSLAGLVYICLANRTELIPSCPRVHYQSKRRCRTQLRLHQLWGGFNIGAITLEVTRIDLVTGLFAIGIGLPRAYTYIRVRLFFIGLVGVMSRIFPDLTFVSCLAIAACLTPIDPVICAAIVGLRSVYAMEHIPKNLRRILAAEAAASDGLAYSFSTFEKGVLIGCLCKFSMRTMAHLSSTQGLLFSRTMRLSHARGFADRECSISWDGHFNVQGRLLRVLNCACFVCIGALLPFPSFNSEAVGITPWRLVLLPVTILFLRRIPPVPEIRS</sequence>
<evidence type="ECO:0000256" key="9">
    <source>
        <dbReference type="ARBA" id="ARBA00023136"/>
    </source>
</evidence>
<evidence type="ECO:0000313" key="13">
    <source>
        <dbReference type="Proteomes" id="UP000807025"/>
    </source>
</evidence>
<dbReference type="GO" id="GO:0005886">
    <property type="term" value="C:plasma membrane"/>
    <property type="evidence" value="ECO:0007669"/>
    <property type="project" value="InterPro"/>
</dbReference>
<dbReference type="InterPro" id="IPR006153">
    <property type="entry name" value="Cation/H_exchanger_TM"/>
</dbReference>
<evidence type="ECO:0000256" key="6">
    <source>
        <dbReference type="ARBA" id="ARBA00022989"/>
    </source>
</evidence>
<organism evidence="12 13">
    <name type="scientific">Pleurotus eryngii</name>
    <name type="common">Boletus of the steppes</name>
    <dbReference type="NCBI Taxonomy" id="5323"/>
    <lineage>
        <taxon>Eukaryota</taxon>
        <taxon>Fungi</taxon>
        <taxon>Dikarya</taxon>
        <taxon>Basidiomycota</taxon>
        <taxon>Agaricomycotina</taxon>
        <taxon>Agaricomycetes</taxon>
        <taxon>Agaricomycetidae</taxon>
        <taxon>Agaricales</taxon>
        <taxon>Pleurotineae</taxon>
        <taxon>Pleurotaceae</taxon>
        <taxon>Pleurotus</taxon>
    </lineage>
</organism>
<dbReference type="InterPro" id="IPR004712">
    <property type="entry name" value="Na+/H+_antiporter_fungi"/>
</dbReference>
<evidence type="ECO:0000256" key="7">
    <source>
        <dbReference type="ARBA" id="ARBA00023053"/>
    </source>
</evidence>
<evidence type="ECO:0000256" key="4">
    <source>
        <dbReference type="ARBA" id="ARBA00022449"/>
    </source>
</evidence>
<evidence type="ECO:0000256" key="2">
    <source>
        <dbReference type="ARBA" id="ARBA00005248"/>
    </source>
</evidence>
<keyword evidence="5" id="KW-0812">Transmembrane</keyword>
<proteinExistence type="inferred from homology"/>
<name>A0A9P6DEI5_PLEER</name>
<dbReference type="GO" id="GO:0036376">
    <property type="term" value="P:sodium ion export across plasma membrane"/>
    <property type="evidence" value="ECO:0007669"/>
    <property type="project" value="InterPro"/>
</dbReference>
<keyword evidence="9" id="KW-0472">Membrane</keyword>
<dbReference type="PANTHER" id="PTHR31382:SF4">
    <property type="entry name" value="NA(+)_H(+) ANTIPORTER"/>
    <property type="match status" value="1"/>
</dbReference>
<dbReference type="Proteomes" id="UP000807025">
    <property type="component" value="Unassembled WGS sequence"/>
</dbReference>
<keyword evidence="3" id="KW-0813">Transport</keyword>
<reference evidence="12" key="1">
    <citation type="submission" date="2020-11" db="EMBL/GenBank/DDBJ databases">
        <authorList>
            <consortium name="DOE Joint Genome Institute"/>
            <person name="Ahrendt S."/>
            <person name="Riley R."/>
            <person name="Andreopoulos W."/>
            <person name="Labutti K."/>
            <person name="Pangilinan J."/>
            <person name="Ruiz-Duenas F.J."/>
            <person name="Barrasa J.M."/>
            <person name="Sanchez-Garcia M."/>
            <person name="Camarero S."/>
            <person name="Miyauchi S."/>
            <person name="Serrano A."/>
            <person name="Linde D."/>
            <person name="Babiker R."/>
            <person name="Drula E."/>
            <person name="Ayuso-Fernandez I."/>
            <person name="Pacheco R."/>
            <person name="Padilla G."/>
            <person name="Ferreira P."/>
            <person name="Barriuso J."/>
            <person name="Kellner H."/>
            <person name="Castanera R."/>
            <person name="Alfaro M."/>
            <person name="Ramirez L."/>
            <person name="Pisabarro A.G."/>
            <person name="Kuo A."/>
            <person name="Tritt A."/>
            <person name="Lipzen A."/>
            <person name="He G."/>
            <person name="Yan M."/>
            <person name="Ng V."/>
            <person name="Cullen D."/>
            <person name="Martin F."/>
            <person name="Rosso M.-N."/>
            <person name="Henrissat B."/>
            <person name="Hibbett D."/>
            <person name="Martinez A.T."/>
            <person name="Grigoriev I.V."/>
        </authorList>
    </citation>
    <scope>NUCLEOTIDE SEQUENCE</scope>
    <source>
        <strain evidence="12">ATCC 90797</strain>
    </source>
</reference>
<evidence type="ECO:0000313" key="12">
    <source>
        <dbReference type="EMBL" id="KAF9501982.1"/>
    </source>
</evidence>
<keyword evidence="6" id="KW-1133">Transmembrane helix</keyword>
<dbReference type="OrthoDB" id="2190219at2759"/>